<dbReference type="Proteomes" id="UP000243525">
    <property type="component" value="Unassembled WGS sequence"/>
</dbReference>
<organism evidence="2 3">
    <name type="scientific">Mangrovibacterium marinum</name>
    <dbReference type="NCBI Taxonomy" id="1639118"/>
    <lineage>
        <taxon>Bacteria</taxon>
        <taxon>Pseudomonadati</taxon>
        <taxon>Bacteroidota</taxon>
        <taxon>Bacteroidia</taxon>
        <taxon>Marinilabiliales</taxon>
        <taxon>Prolixibacteraceae</taxon>
        <taxon>Mangrovibacterium</taxon>
    </lineage>
</organism>
<dbReference type="OrthoDB" id="1228719at2"/>
<evidence type="ECO:0000313" key="3">
    <source>
        <dbReference type="Proteomes" id="UP000243525"/>
    </source>
</evidence>
<feature type="region of interest" description="Disordered" evidence="1">
    <location>
        <begin position="100"/>
        <end position="129"/>
    </location>
</feature>
<dbReference type="EMBL" id="QAAD01000011">
    <property type="protein sequence ID" value="PTN08047.1"/>
    <property type="molecule type" value="Genomic_DNA"/>
</dbReference>
<gene>
    <name evidence="2" type="ORF">C8N47_11187</name>
</gene>
<feature type="compositionally biased region" description="Basic and acidic residues" evidence="1">
    <location>
        <begin position="100"/>
        <end position="116"/>
    </location>
</feature>
<name>A0A2T5C0G8_9BACT</name>
<comment type="caution">
    <text evidence="2">The sequence shown here is derived from an EMBL/GenBank/DDBJ whole genome shotgun (WGS) entry which is preliminary data.</text>
</comment>
<evidence type="ECO:0000256" key="1">
    <source>
        <dbReference type="SAM" id="MobiDB-lite"/>
    </source>
</evidence>
<reference evidence="2 3" key="1">
    <citation type="submission" date="2018-04" db="EMBL/GenBank/DDBJ databases">
        <title>Genomic Encyclopedia of Archaeal and Bacterial Type Strains, Phase II (KMG-II): from individual species to whole genera.</title>
        <authorList>
            <person name="Goeker M."/>
        </authorList>
    </citation>
    <scope>NUCLEOTIDE SEQUENCE [LARGE SCALE GENOMIC DNA]</scope>
    <source>
        <strain evidence="2 3">DSM 28823</strain>
    </source>
</reference>
<proteinExistence type="predicted"/>
<dbReference type="RefSeq" id="WP_107822776.1">
    <property type="nucleotide sequence ID" value="NZ_QAAD01000011.1"/>
</dbReference>
<dbReference type="AlphaFoldDB" id="A0A2T5C0G8"/>
<evidence type="ECO:0000313" key="2">
    <source>
        <dbReference type="EMBL" id="PTN08047.1"/>
    </source>
</evidence>
<keyword evidence="3" id="KW-1185">Reference proteome</keyword>
<sequence length="296" mass="33104">MAGVKREVWTGEVVRQFTHSGEFLQEIPDQSRYVDNDVIHLVELGVKPDVLINNTTYPIPIQDSDDEDIAIALDKFQTKQTEVSDDDLYASSFKVIGEKTRSHTESLEESTGDKAAHALAPQADTTETPIVVTTGDANEDGRKKLTPKDLTTLKKKLDKAGVPKKGRVLVLSADHVADLLSTSEAFEKQYVNITEGKVLNLYGFKMYEHANCPKYYLDGAAWKKRAWGQEQAGDREASFAFFPQRMFKARGTVKYYLSEARNNPGTQANYFNYRLRFICLPKTQEAIAAIVSPDAA</sequence>
<accession>A0A2T5C0G8</accession>
<protein>
    <submittedName>
        <fullName evidence="2">Uncharacterized protein</fullName>
    </submittedName>
</protein>